<protein>
    <recommendedName>
        <fullName evidence="4">SCP domain-containing protein</fullName>
    </recommendedName>
</protein>
<feature type="chain" id="PRO_5016444784" description="SCP domain-containing protein" evidence="1">
    <location>
        <begin position="21"/>
        <end position="213"/>
    </location>
</feature>
<evidence type="ECO:0000313" key="2">
    <source>
        <dbReference type="EMBL" id="PWY91295.1"/>
    </source>
</evidence>
<evidence type="ECO:0008006" key="4">
    <source>
        <dbReference type="Google" id="ProtNLM"/>
    </source>
</evidence>
<dbReference type="RefSeq" id="XP_025469023.1">
    <property type="nucleotide sequence ID" value="XM_025614982.1"/>
</dbReference>
<dbReference type="AlphaFoldDB" id="A0A317WZ56"/>
<feature type="signal peptide" evidence="1">
    <location>
        <begin position="1"/>
        <end position="20"/>
    </location>
</feature>
<dbReference type="Proteomes" id="UP000246702">
    <property type="component" value="Unassembled WGS sequence"/>
</dbReference>
<proteinExistence type="predicted"/>
<gene>
    <name evidence="2" type="ORF">BO94DRAFT_573758</name>
</gene>
<keyword evidence="1" id="KW-0732">Signal</keyword>
<dbReference type="GeneID" id="37117125"/>
<organism evidence="2 3">
    <name type="scientific">Aspergillus sclerotioniger CBS 115572</name>
    <dbReference type="NCBI Taxonomy" id="1450535"/>
    <lineage>
        <taxon>Eukaryota</taxon>
        <taxon>Fungi</taxon>
        <taxon>Dikarya</taxon>
        <taxon>Ascomycota</taxon>
        <taxon>Pezizomycotina</taxon>
        <taxon>Eurotiomycetes</taxon>
        <taxon>Eurotiomycetidae</taxon>
        <taxon>Eurotiales</taxon>
        <taxon>Aspergillaceae</taxon>
        <taxon>Aspergillus</taxon>
        <taxon>Aspergillus subgen. Circumdati</taxon>
    </lineage>
</organism>
<sequence>MVKLQILLNALLCAIANALATNITFAKNFATEQLNLESPYFDLSHFGYYGGQLPKVYGLNQSSQGVEYLAEESYTEFQKIMSGTNNASAEFLAQQESLWSSMKRSTTNSISMLLRNAAGEGNAYAITADHTVCHTGSEAPWHYVTVYWVKEAYITFWKSTKCNGHKGSFNPVCDYYDDPSEVCVFNFKPQSFRVYSGCHHSYGWGKGCSDHTL</sequence>
<name>A0A317WZ56_9EURO</name>
<dbReference type="EMBL" id="MSFK01000009">
    <property type="protein sequence ID" value="PWY91295.1"/>
    <property type="molecule type" value="Genomic_DNA"/>
</dbReference>
<evidence type="ECO:0000313" key="3">
    <source>
        <dbReference type="Proteomes" id="UP000246702"/>
    </source>
</evidence>
<keyword evidence="3" id="KW-1185">Reference proteome</keyword>
<comment type="caution">
    <text evidence="2">The sequence shown here is derived from an EMBL/GenBank/DDBJ whole genome shotgun (WGS) entry which is preliminary data.</text>
</comment>
<accession>A0A317WZ56</accession>
<reference evidence="2 3" key="1">
    <citation type="submission" date="2016-12" db="EMBL/GenBank/DDBJ databases">
        <title>The genomes of Aspergillus section Nigri reveals drivers in fungal speciation.</title>
        <authorList>
            <consortium name="DOE Joint Genome Institute"/>
            <person name="Vesth T.C."/>
            <person name="Nybo J."/>
            <person name="Theobald S."/>
            <person name="Brandl J."/>
            <person name="Frisvad J.C."/>
            <person name="Nielsen K.F."/>
            <person name="Lyhne E.K."/>
            <person name="Kogle M.E."/>
            <person name="Kuo A."/>
            <person name="Riley R."/>
            <person name="Clum A."/>
            <person name="Nolan M."/>
            <person name="Lipzen A."/>
            <person name="Salamov A."/>
            <person name="Henrissat B."/>
            <person name="Wiebenga A."/>
            <person name="De Vries R.P."/>
            <person name="Grigoriev I.V."/>
            <person name="Mortensen U.H."/>
            <person name="Andersen M.R."/>
            <person name="Baker S.E."/>
        </authorList>
    </citation>
    <scope>NUCLEOTIDE SEQUENCE [LARGE SCALE GENOMIC DNA]</scope>
    <source>
        <strain evidence="2 3">CBS 115572</strain>
    </source>
</reference>
<dbReference type="OrthoDB" id="4356690at2759"/>
<evidence type="ECO:0000256" key="1">
    <source>
        <dbReference type="SAM" id="SignalP"/>
    </source>
</evidence>